<dbReference type="GO" id="GO:0009254">
    <property type="term" value="P:peptidoglycan turnover"/>
    <property type="evidence" value="ECO:0007669"/>
    <property type="project" value="TreeGrafter"/>
</dbReference>
<evidence type="ECO:0000259" key="7">
    <source>
        <dbReference type="Pfam" id="PF00933"/>
    </source>
</evidence>
<name>A0A430J6H9_9BACL</name>
<dbReference type="Proteomes" id="UP000276128">
    <property type="component" value="Unassembled WGS sequence"/>
</dbReference>
<evidence type="ECO:0000256" key="2">
    <source>
        <dbReference type="ARBA" id="ARBA00005336"/>
    </source>
</evidence>
<dbReference type="GO" id="GO:0005975">
    <property type="term" value="P:carbohydrate metabolic process"/>
    <property type="evidence" value="ECO:0007669"/>
    <property type="project" value="InterPro"/>
</dbReference>
<evidence type="ECO:0000256" key="3">
    <source>
        <dbReference type="ARBA" id="ARBA00012663"/>
    </source>
</evidence>
<dbReference type="EMBL" id="RXHU01000091">
    <property type="protein sequence ID" value="RTE04353.1"/>
    <property type="molecule type" value="Genomic_DNA"/>
</dbReference>
<dbReference type="GO" id="GO:0004563">
    <property type="term" value="F:beta-N-acetylhexosaminidase activity"/>
    <property type="evidence" value="ECO:0007669"/>
    <property type="project" value="UniProtKB-EC"/>
</dbReference>
<comment type="caution">
    <text evidence="8">The sequence shown here is derived from an EMBL/GenBank/DDBJ whole genome shotgun (WGS) entry which is preliminary data.</text>
</comment>
<dbReference type="InterPro" id="IPR001764">
    <property type="entry name" value="Glyco_hydro_3_N"/>
</dbReference>
<dbReference type="Gene3D" id="3.20.20.300">
    <property type="entry name" value="Glycoside hydrolase, family 3, N-terminal domain"/>
    <property type="match status" value="1"/>
</dbReference>
<proteinExistence type="inferred from homology"/>
<dbReference type="SUPFAM" id="SSF51445">
    <property type="entry name" value="(Trans)glycosidases"/>
    <property type="match status" value="1"/>
</dbReference>
<evidence type="ECO:0000313" key="8">
    <source>
        <dbReference type="EMBL" id="RTE04353.1"/>
    </source>
</evidence>
<dbReference type="InterPro" id="IPR050226">
    <property type="entry name" value="NagZ_Beta-hexosaminidase"/>
</dbReference>
<dbReference type="Pfam" id="PF00933">
    <property type="entry name" value="Glyco_hydro_3"/>
    <property type="match status" value="1"/>
</dbReference>
<evidence type="ECO:0000313" key="9">
    <source>
        <dbReference type="Proteomes" id="UP000276128"/>
    </source>
</evidence>
<dbReference type="PROSITE" id="PS51257">
    <property type="entry name" value="PROKAR_LIPOPROTEIN"/>
    <property type="match status" value="1"/>
</dbReference>
<keyword evidence="5" id="KW-0326">Glycosidase</keyword>
<dbReference type="AlphaFoldDB" id="A0A430J6H9"/>
<organism evidence="8 9">
    <name type="scientific">Paenibacillus whitsoniae</name>
    <dbReference type="NCBI Taxonomy" id="2496558"/>
    <lineage>
        <taxon>Bacteria</taxon>
        <taxon>Bacillati</taxon>
        <taxon>Bacillota</taxon>
        <taxon>Bacilli</taxon>
        <taxon>Bacillales</taxon>
        <taxon>Paenibacillaceae</taxon>
        <taxon>Paenibacillus</taxon>
    </lineage>
</organism>
<dbReference type="InterPro" id="IPR036962">
    <property type="entry name" value="Glyco_hydro_3_N_sf"/>
</dbReference>
<dbReference type="InterPro" id="IPR017853">
    <property type="entry name" value="GH"/>
</dbReference>
<gene>
    <name evidence="8" type="ORF">EJQ19_26605</name>
</gene>
<feature type="non-terminal residue" evidence="8">
    <location>
        <position position="156"/>
    </location>
</feature>
<dbReference type="PANTHER" id="PTHR30480:SF13">
    <property type="entry name" value="BETA-HEXOSAMINIDASE"/>
    <property type="match status" value="1"/>
</dbReference>
<keyword evidence="9" id="KW-1185">Reference proteome</keyword>
<sequence>MKKNASKMTRSAGWLTALSLLIVLSGCSLGQKPGVSASPQSSAIATSTATPLPSASSSPSATASPSAKPTATPDPWDGWTLDDKIGQLIIAGIDGTTVTDQTRELITKYHLGGILLYKPNVTSTKQLVALTNGIKLANRVNKQPLWLGADEEGGRV</sequence>
<evidence type="ECO:0000256" key="1">
    <source>
        <dbReference type="ARBA" id="ARBA00001231"/>
    </source>
</evidence>
<accession>A0A430J6H9</accession>
<evidence type="ECO:0000256" key="6">
    <source>
        <dbReference type="SAM" id="MobiDB-lite"/>
    </source>
</evidence>
<comment type="similarity">
    <text evidence="2">Belongs to the glycosyl hydrolase 3 family.</text>
</comment>
<comment type="catalytic activity">
    <reaction evidence="1">
        <text>Hydrolysis of terminal non-reducing N-acetyl-D-hexosamine residues in N-acetyl-beta-D-hexosaminides.</text>
        <dbReference type="EC" id="3.2.1.52"/>
    </reaction>
</comment>
<keyword evidence="4" id="KW-0378">Hydrolase</keyword>
<protein>
    <recommendedName>
        <fullName evidence="3">beta-N-acetylhexosaminidase</fullName>
        <ecNumber evidence="3">3.2.1.52</ecNumber>
    </recommendedName>
</protein>
<feature type="compositionally biased region" description="Low complexity" evidence="6">
    <location>
        <begin position="36"/>
        <end position="73"/>
    </location>
</feature>
<dbReference type="PANTHER" id="PTHR30480">
    <property type="entry name" value="BETA-HEXOSAMINIDASE-RELATED"/>
    <property type="match status" value="1"/>
</dbReference>
<reference evidence="8 9" key="1">
    <citation type="submission" date="2018-12" db="EMBL/GenBank/DDBJ databases">
        <title>Bacillus ochoae sp. nov., Paenibacillus whitsoniae sp. nov., Paenibacillus spiritus sp. nov. Isolated from the Mars Exploration Rover during spacecraft assembly.</title>
        <authorList>
            <person name="Seuylemezian A."/>
            <person name="Vaishampayan P."/>
        </authorList>
    </citation>
    <scope>NUCLEOTIDE SEQUENCE [LARGE SCALE GENOMIC DNA]</scope>
    <source>
        <strain evidence="8 9">MER 54</strain>
    </source>
</reference>
<feature type="domain" description="Glycoside hydrolase family 3 N-terminal" evidence="7">
    <location>
        <begin position="80"/>
        <end position="156"/>
    </location>
</feature>
<evidence type="ECO:0000256" key="4">
    <source>
        <dbReference type="ARBA" id="ARBA00022801"/>
    </source>
</evidence>
<dbReference type="RefSeq" id="WP_277600986.1">
    <property type="nucleotide sequence ID" value="NZ_RXHU01000091.1"/>
</dbReference>
<dbReference type="EC" id="3.2.1.52" evidence="3"/>
<feature type="region of interest" description="Disordered" evidence="6">
    <location>
        <begin position="31"/>
        <end position="79"/>
    </location>
</feature>
<evidence type="ECO:0000256" key="5">
    <source>
        <dbReference type="ARBA" id="ARBA00023295"/>
    </source>
</evidence>